<comment type="caution">
    <text evidence="2">The sequence shown here is derived from an EMBL/GenBank/DDBJ whole genome shotgun (WGS) entry which is preliminary data.</text>
</comment>
<dbReference type="InterPro" id="IPR028268">
    <property type="entry name" value="Pianissimo_fam"/>
</dbReference>
<dbReference type="GO" id="GO:0038203">
    <property type="term" value="P:TORC2 signaling"/>
    <property type="evidence" value="ECO:0007669"/>
    <property type="project" value="TreeGrafter"/>
</dbReference>
<dbReference type="PANTHER" id="PTHR13298">
    <property type="entry name" value="CYTOSOLIC REGULATOR PIANISSIMO"/>
    <property type="match status" value="1"/>
</dbReference>
<dbReference type="Proteomes" id="UP001054945">
    <property type="component" value="Unassembled WGS sequence"/>
</dbReference>
<reference evidence="2 3" key="1">
    <citation type="submission" date="2021-06" db="EMBL/GenBank/DDBJ databases">
        <title>Caerostris extrusa draft genome.</title>
        <authorList>
            <person name="Kono N."/>
            <person name="Arakawa K."/>
        </authorList>
    </citation>
    <scope>NUCLEOTIDE SEQUENCE [LARGE SCALE GENOMIC DNA]</scope>
</reference>
<evidence type="ECO:0000259" key="1">
    <source>
        <dbReference type="SMART" id="SM01308"/>
    </source>
</evidence>
<dbReference type="EMBL" id="BPLR01002898">
    <property type="protein sequence ID" value="GIX79085.1"/>
    <property type="molecule type" value="Genomic_DNA"/>
</dbReference>
<dbReference type="GO" id="GO:0031932">
    <property type="term" value="C:TORC2 complex"/>
    <property type="evidence" value="ECO:0007669"/>
    <property type="project" value="InterPro"/>
</dbReference>
<protein>
    <submittedName>
        <fullName evidence="2">Rapamycin-insensitive companion of mTOR</fullName>
    </submittedName>
</protein>
<dbReference type="PANTHER" id="PTHR13298:SF11">
    <property type="entry name" value="RAPAMYCIN-INSENSITIVE COMPANION OF MTOR"/>
    <property type="match status" value="1"/>
</dbReference>
<proteinExistence type="predicted"/>
<accession>A0AAV4N5H4</accession>
<keyword evidence="3" id="KW-1185">Reference proteome</keyword>
<name>A0AAV4N5H4_CAEEX</name>
<dbReference type="SMART" id="SM01308">
    <property type="entry name" value="RICTOR_N"/>
    <property type="match status" value="1"/>
</dbReference>
<dbReference type="Pfam" id="PF14664">
    <property type="entry name" value="RICTOR_N"/>
    <property type="match status" value="1"/>
</dbReference>
<dbReference type="GO" id="GO:0051897">
    <property type="term" value="P:positive regulation of phosphatidylinositol 3-kinase/protein kinase B signal transduction"/>
    <property type="evidence" value="ECO:0007669"/>
    <property type="project" value="TreeGrafter"/>
</dbReference>
<evidence type="ECO:0000313" key="3">
    <source>
        <dbReference type="Proteomes" id="UP001054945"/>
    </source>
</evidence>
<dbReference type="InterPro" id="IPR028267">
    <property type="entry name" value="Pianissimo_N"/>
</dbReference>
<sequence length="378" mass="42873">MTELPHISVDKSEHICKPSLPEVELVEMNQSHGDLLICLPRFIRFRKRRDSEEENIYLDLNRATSEIIQEILFNVVNQDVNISRKLGYLNGLVKLCMKQQREFGISYKDIFCCPNFNFWFLDLLTFHLTIGLKSAGFETNEKSIGLNPNGFPRAFSSCLVAIANEGSQERDMIRPCLATLAQLALLNPHACIEAKGVNALLKNVVENAQCLLAPFTDCHYRFPTSVDGSASEDKDPNLNSSKAAIVCALLSWPGLFYLCQSNSPHLQSLIEMLYLPYPDLRKNILDLLYKIFDLSIPEWTDDFTAALSSSDPSSQKYLGNFMRVILLQKDLIFYHIHQKTDWNHASSLTNLVYNYYALLVLVFVNCGLLEALSSNCNQ</sequence>
<dbReference type="AlphaFoldDB" id="A0AAV4N5H4"/>
<organism evidence="2 3">
    <name type="scientific">Caerostris extrusa</name>
    <name type="common">Bark spider</name>
    <name type="synonym">Caerostris bankana</name>
    <dbReference type="NCBI Taxonomy" id="172846"/>
    <lineage>
        <taxon>Eukaryota</taxon>
        <taxon>Metazoa</taxon>
        <taxon>Ecdysozoa</taxon>
        <taxon>Arthropoda</taxon>
        <taxon>Chelicerata</taxon>
        <taxon>Arachnida</taxon>
        <taxon>Araneae</taxon>
        <taxon>Araneomorphae</taxon>
        <taxon>Entelegynae</taxon>
        <taxon>Araneoidea</taxon>
        <taxon>Araneidae</taxon>
        <taxon>Caerostris</taxon>
    </lineage>
</organism>
<gene>
    <name evidence="2" type="primary">Rictor</name>
    <name evidence="2" type="ORF">CEXT_783391</name>
</gene>
<evidence type="ECO:0000313" key="2">
    <source>
        <dbReference type="EMBL" id="GIX79085.1"/>
    </source>
</evidence>
<dbReference type="GO" id="GO:0043539">
    <property type="term" value="F:protein serine/threonine kinase activator activity"/>
    <property type="evidence" value="ECO:0007669"/>
    <property type="project" value="TreeGrafter"/>
</dbReference>
<feature type="domain" description="Rapamycin-insensitive companion of mTOR N-terminal" evidence="1">
    <location>
        <begin position="86"/>
        <end position="378"/>
    </location>
</feature>